<protein>
    <submittedName>
        <fullName evidence="1">Uncharacterized protein</fullName>
    </submittedName>
</protein>
<proteinExistence type="predicted"/>
<evidence type="ECO:0000313" key="2">
    <source>
        <dbReference type="Proteomes" id="UP001472677"/>
    </source>
</evidence>
<accession>A0ABR2FNV5</accession>
<keyword evidence="2" id="KW-1185">Reference proteome</keyword>
<sequence length="246" mass="25853">MPHGRPLLEAIHVVPSSIALERPASLSPLEGQNVLKKGRNQPDEGVLESVIAMDADGVSIPGKGVGKTHGHVNHADNSVLESATEPENRRRRVLPESRSILGKNRGEGLVAGSRYKVLEDTDAVEGVSTAVVRVAEPPLVPAKALAVMSVTQKTVMAQQVVHNNDAYLESNPPKKSSKKGVSTSGAVVVPSIAGLDAVIEEHDPKVVRGVHKAEKIVKDRFGGPGASHGVGAKVCMVIGKSLKENI</sequence>
<name>A0ABR2FNV5_9ROSI</name>
<comment type="caution">
    <text evidence="1">The sequence shown here is derived from an EMBL/GenBank/DDBJ whole genome shotgun (WGS) entry which is preliminary data.</text>
</comment>
<reference evidence="1 2" key="1">
    <citation type="journal article" date="2024" name="G3 (Bethesda)">
        <title>Genome assembly of Hibiscus sabdariffa L. provides insights into metabolisms of medicinal natural products.</title>
        <authorList>
            <person name="Kim T."/>
        </authorList>
    </citation>
    <scope>NUCLEOTIDE SEQUENCE [LARGE SCALE GENOMIC DNA]</scope>
    <source>
        <strain evidence="1">TK-2024</strain>
        <tissue evidence="1">Old leaves</tissue>
    </source>
</reference>
<organism evidence="1 2">
    <name type="scientific">Hibiscus sabdariffa</name>
    <name type="common">roselle</name>
    <dbReference type="NCBI Taxonomy" id="183260"/>
    <lineage>
        <taxon>Eukaryota</taxon>
        <taxon>Viridiplantae</taxon>
        <taxon>Streptophyta</taxon>
        <taxon>Embryophyta</taxon>
        <taxon>Tracheophyta</taxon>
        <taxon>Spermatophyta</taxon>
        <taxon>Magnoliopsida</taxon>
        <taxon>eudicotyledons</taxon>
        <taxon>Gunneridae</taxon>
        <taxon>Pentapetalae</taxon>
        <taxon>rosids</taxon>
        <taxon>malvids</taxon>
        <taxon>Malvales</taxon>
        <taxon>Malvaceae</taxon>
        <taxon>Malvoideae</taxon>
        <taxon>Hibiscus</taxon>
    </lineage>
</organism>
<dbReference type="Proteomes" id="UP001472677">
    <property type="component" value="Unassembled WGS sequence"/>
</dbReference>
<dbReference type="EMBL" id="JBBPBM010000005">
    <property type="protein sequence ID" value="KAK8583794.1"/>
    <property type="molecule type" value="Genomic_DNA"/>
</dbReference>
<gene>
    <name evidence="1" type="ORF">V6N12_068053</name>
</gene>
<evidence type="ECO:0000313" key="1">
    <source>
        <dbReference type="EMBL" id="KAK8583794.1"/>
    </source>
</evidence>